<dbReference type="InterPro" id="IPR001451">
    <property type="entry name" value="Hexapep"/>
</dbReference>
<dbReference type="Pfam" id="PF00132">
    <property type="entry name" value="Hexapep"/>
    <property type="match status" value="1"/>
</dbReference>
<dbReference type="AlphaFoldDB" id="A0A852WRN2"/>
<evidence type="ECO:0000313" key="2">
    <source>
        <dbReference type="EMBL" id="NYG07862.1"/>
    </source>
</evidence>
<protein>
    <recommendedName>
        <fullName evidence="4">Acetyltransferase</fullName>
    </recommendedName>
</protein>
<proteinExistence type="predicted"/>
<comment type="caution">
    <text evidence="2">The sequence shown here is derived from an EMBL/GenBank/DDBJ whole genome shotgun (WGS) entry which is preliminary data.</text>
</comment>
<dbReference type="PANTHER" id="PTHR23416">
    <property type="entry name" value="SIALIC ACID SYNTHASE-RELATED"/>
    <property type="match status" value="1"/>
</dbReference>
<feature type="region of interest" description="Disordered" evidence="1">
    <location>
        <begin position="1"/>
        <end position="21"/>
    </location>
</feature>
<evidence type="ECO:0000256" key="1">
    <source>
        <dbReference type="SAM" id="MobiDB-lite"/>
    </source>
</evidence>
<evidence type="ECO:0000313" key="3">
    <source>
        <dbReference type="Proteomes" id="UP000573599"/>
    </source>
</evidence>
<organism evidence="2 3">
    <name type="scientific">Pedococcus badiiscoriae</name>
    <dbReference type="NCBI Taxonomy" id="642776"/>
    <lineage>
        <taxon>Bacteria</taxon>
        <taxon>Bacillati</taxon>
        <taxon>Actinomycetota</taxon>
        <taxon>Actinomycetes</taxon>
        <taxon>Micrococcales</taxon>
        <taxon>Intrasporangiaceae</taxon>
        <taxon>Pedococcus</taxon>
    </lineage>
</organism>
<gene>
    <name evidence="2" type="ORF">BJ986_002349</name>
</gene>
<dbReference type="InterPro" id="IPR051159">
    <property type="entry name" value="Hexapeptide_acetyltransf"/>
</dbReference>
<keyword evidence="3" id="KW-1185">Reference proteome</keyword>
<evidence type="ECO:0008006" key="4">
    <source>
        <dbReference type="Google" id="ProtNLM"/>
    </source>
</evidence>
<dbReference type="CDD" id="cd04647">
    <property type="entry name" value="LbH_MAT_like"/>
    <property type="match status" value="1"/>
</dbReference>
<name>A0A852WRN2_9MICO</name>
<reference evidence="2 3" key="1">
    <citation type="submission" date="2020-07" db="EMBL/GenBank/DDBJ databases">
        <title>Sequencing the genomes of 1000 actinobacteria strains.</title>
        <authorList>
            <person name="Klenk H.-P."/>
        </authorList>
    </citation>
    <scope>NUCLEOTIDE SEQUENCE [LARGE SCALE GENOMIC DNA]</scope>
    <source>
        <strain evidence="2 3">DSM 23987</strain>
    </source>
</reference>
<dbReference type="Proteomes" id="UP000573599">
    <property type="component" value="Unassembled WGS sequence"/>
</dbReference>
<feature type="compositionally biased region" description="Basic and acidic residues" evidence="1">
    <location>
        <begin position="11"/>
        <end position="20"/>
    </location>
</feature>
<dbReference type="InterPro" id="IPR011004">
    <property type="entry name" value="Trimer_LpxA-like_sf"/>
</dbReference>
<dbReference type="RefSeq" id="WP_337795203.1">
    <property type="nucleotide sequence ID" value="NZ_JACCAB010000001.1"/>
</dbReference>
<dbReference type="EMBL" id="JACCAB010000001">
    <property type="protein sequence ID" value="NYG07862.1"/>
    <property type="molecule type" value="Genomic_DNA"/>
</dbReference>
<accession>A0A852WRN2</accession>
<sequence length="221" mass="24105">MTSAANADMSPADHGERAEHGPFGLPRPLAWARWVGWAMANRAFTRHHLLSYLRMARASARCPSLRFEGPCFIGPDVRFEVREGYGRLVVGAYTHVGAHARLRAHEGTLRIGPKSVIGIRNTINCWIDISIGQACLFGDDVYVCDFDHVTTSLDLPIKDQGIVKSPVRIGDDVWLGTKVVVTRGVDIGDHCVVAASAVPRGEYPPRSVVAGIPGKVVRTRT</sequence>
<dbReference type="Gene3D" id="2.160.10.10">
    <property type="entry name" value="Hexapeptide repeat proteins"/>
    <property type="match status" value="1"/>
</dbReference>
<dbReference type="SUPFAM" id="SSF51161">
    <property type="entry name" value="Trimeric LpxA-like enzymes"/>
    <property type="match status" value="1"/>
</dbReference>